<evidence type="ECO:0000256" key="1">
    <source>
        <dbReference type="ARBA" id="ARBA00022737"/>
    </source>
</evidence>
<dbReference type="PANTHER" id="PTHR44858:SF1">
    <property type="entry name" value="UDP-N-ACETYLGLUCOSAMINE--PEPTIDE N-ACETYLGLUCOSAMINYLTRANSFERASE SPINDLY-RELATED"/>
    <property type="match status" value="1"/>
</dbReference>
<accession>A0A8J8NQY1</accession>
<dbReference type="AlphaFoldDB" id="A0A8J8NQY1"/>
<keyword evidence="2 3" id="KW-0802">TPR repeat</keyword>
<dbReference type="PANTHER" id="PTHR44858">
    <property type="entry name" value="TETRATRICOPEPTIDE REPEAT PROTEIN 6"/>
    <property type="match status" value="1"/>
</dbReference>
<dbReference type="Gene3D" id="2.40.50.550">
    <property type="match status" value="1"/>
</dbReference>
<dbReference type="Pfam" id="PF13181">
    <property type="entry name" value="TPR_8"/>
    <property type="match status" value="1"/>
</dbReference>
<feature type="repeat" description="TPR" evidence="3">
    <location>
        <begin position="226"/>
        <end position="259"/>
    </location>
</feature>
<dbReference type="Proteomes" id="UP000785679">
    <property type="component" value="Unassembled WGS sequence"/>
</dbReference>
<dbReference type="EMBL" id="RRYP01010101">
    <property type="protein sequence ID" value="TNV78610.1"/>
    <property type="molecule type" value="Genomic_DNA"/>
</dbReference>
<feature type="repeat" description="TPR" evidence="3">
    <location>
        <begin position="106"/>
        <end position="139"/>
    </location>
</feature>
<dbReference type="SUPFAM" id="SSF48452">
    <property type="entry name" value="TPR-like"/>
    <property type="match status" value="1"/>
</dbReference>
<name>A0A8J8NQY1_HALGN</name>
<dbReference type="InterPro" id="IPR011990">
    <property type="entry name" value="TPR-like_helical_dom_sf"/>
</dbReference>
<dbReference type="InterPro" id="IPR032076">
    <property type="entry name" value="TTC5_OB"/>
</dbReference>
<protein>
    <recommendedName>
        <fullName evidence="4">Tetratricopeptide repeat protein 5 OB fold domain-containing protein</fullName>
    </recommendedName>
</protein>
<sequence>MEPAQTESTQPVGELQELKDHIKEQLTALDLLDRTYFSKDRNRQIKSKIDEIVSALDTKPIEFVQAKRDKADLLYLRGKALDYLPEYSKSAEEYLSKSIKLVPGKYESWDALGHVYWKKRDLTEAKRCFEGSLEQNQGNKDALRHLSMVLRMIEEPNNEAKKKNYVESIQLATKAVSLDLGDAQSWYVLGNAHLTNFFVNGINVSELTLALKAYTQTERLQAQPNPDLYYNRATIFEYLERYNEAVRDYQHAHSIDPNLQADQRAEKIVDFVVQTATLIQSKGRMKSQKIGQMVKSIPSTIQQAVSFPASEEQTQKVTYHVAALNQLQSGENRDTILSAKIVSHLPKEQEVPLCFLVVDFKHNFSVVSLYHTNKSLAQDIKHGDEILLKNPDVIFTSLEFKGKLYTYQTVKVTDITQILVNGQALVSKQAQSLAVTSAFV</sequence>
<evidence type="ECO:0000313" key="5">
    <source>
        <dbReference type="EMBL" id="TNV78610.1"/>
    </source>
</evidence>
<reference evidence="5" key="1">
    <citation type="submission" date="2019-06" db="EMBL/GenBank/DDBJ databases">
        <authorList>
            <person name="Zheng W."/>
        </authorList>
    </citation>
    <scope>NUCLEOTIDE SEQUENCE</scope>
    <source>
        <strain evidence="5">QDHG01</strain>
    </source>
</reference>
<comment type="caution">
    <text evidence="5">The sequence shown here is derived from an EMBL/GenBank/DDBJ whole genome shotgun (WGS) entry which is preliminary data.</text>
</comment>
<proteinExistence type="predicted"/>
<dbReference type="InterPro" id="IPR019734">
    <property type="entry name" value="TPR_rpt"/>
</dbReference>
<evidence type="ECO:0000259" key="4">
    <source>
        <dbReference type="Pfam" id="PF16669"/>
    </source>
</evidence>
<evidence type="ECO:0000313" key="6">
    <source>
        <dbReference type="Proteomes" id="UP000785679"/>
    </source>
</evidence>
<dbReference type="PROSITE" id="PS50005">
    <property type="entry name" value="TPR"/>
    <property type="match status" value="2"/>
</dbReference>
<evidence type="ECO:0000256" key="2">
    <source>
        <dbReference type="ARBA" id="ARBA00022803"/>
    </source>
</evidence>
<dbReference type="SMART" id="SM00028">
    <property type="entry name" value="TPR"/>
    <property type="match status" value="3"/>
</dbReference>
<dbReference type="Gene3D" id="1.25.40.10">
    <property type="entry name" value="Tetratricopeptide repeat domain"/>
    <property type="match status" value="1"/>
</dbReference>
<gene>
    <name evidence="5" type="ORF">FGO68_gene2609</name>
</gene>
<dbReference type="InterPro" id="IPR050498">
    <property type="entry name" value="Ycf3"/>
</dbReference>
<feature type="domain" description="Tetratricopeptide repeat protein 5 OB fold" evidence="4">
    <location>
        <begin position="319"/>
        <end position="431"/>
    </location>
</feature>
<dbReference type="InterPro" id="IPR038645">
    <property type="entry name" value="TTC5_OB_sf"/>
</dbReference>
<dbReference type="Pfam" id="PF00515">
    <property type="entry name" value="TPR_1"/>
    <property type="match status" value="1"/>
</dbReference>
<dbReference type="Pfam" id="PF16669">
    <property type="entry name" value="TTC5_OB"/>
    <property type="match status" value="1"/>
</dbReference>
<dbReference type="OrthoDB" id="423589at2759"/>
<keyword evidence="1" id="KW-0677">Repeat</keyword>
<organism evidence="5 6">
    <name type="scientific">Halteria grandinella</name>
    <dbReference type="NCBI Taxonomy" id="5974"/>
    <lineage>
        <taxon>Eukaryota</taxon>
        <taxon>Sar</taxon>
        <taxon>Alveolata</taxon>
        <taxon>Ciliophora</taxon>
        <taxon>Intramacronucleata</taxon>
        <taxon>Spirotrichea</taxon>
        <taxon>Stichotrichia</taxon>
        <taxon>Sporadotrichida</taxon>
        <taxon>Halteriidae</taxon>
        <taxon>Halteria</taxon>
    </lineage>
</organism>
<keyword evidence="6" id="KW-1185">Reference proteome</keyword>
<evidence type="ECO:0000256" key="3">
    <source>
        <dbReference type="PROSITE-ProRule" id="PRU00339"/>
    </source>
</evidence>